<dbReference type="AlphaFoldDB" id="A0AAV7UPM4"/>
<dbReference type="Gene3D" id="3.30.250.20">
    <property type="entry name" value="L1 transposable element, C-terminal domain"/>
    <property type="match status" value="1"/>
</dbReference>
<gene>
    <name evidence="1" type="ORF">NDU88_007069</name>
</gene>
<dbReference type="Proteomes" id="UP001066276">
    <property type="component" value="Chromosome 3_1"/>
</dbReference>
<name>A0AAV7UPM4_PLEWA</name>
<evidence type="ECO:0000313" key="2">
    <source>
        <dbReference type="Proteomes" id="UP001066276"/>
    </source>
</evidence>
<sequence length="207" mass="22461">MGGGCSAAAPDGPVGRVFVVERAHRAVVVPPRPGAPAKAIIAHLLKYKDRNCVLRAARESYKAIYENCKISIYPDYTKKVQGSRKGFMEVKAKLQAMNIRYMLLCPARLKVISGGRSHFFERPEEVWRWMEMWDKAILGRMEGAGGVASRASGVESLDWRSRMVGPLQDTGTGGSAVNSIPKVEIQQDGTMAVVSAGLAGDLDVVQG</sequence>
<comment type="caution">
    <text evidence="1">The sequence shown here is derived from an EMBL/GenBank/DDBJ whole genome shotgun (WGS) entry which is preliminary data.</text>
</comment>
<accession>A0AAV7UPM4</accession>
<reference evidence="1" key="1">
    <citation type="journal article" date="2022" name="bioRxiv">
        <title>Sequencing and chromosome-scale assembly of the giantPleurodeles waltlgenome.</title>
        <authorList>
            <person name="Brown T."/>
            <person name="Elewa A."/>
            <person name="Iarovenko S."/>
            <person name="Subramanian E."/>
            <person name="Araus A.J."/>
            <person name="Petzold A."/>
            <person name="Susuki M."/>
            <person name="Suzuki K.-i.T."/>
            <person name="Hayashi T."/>
            <person name="Toyoda A."/>
            <person name="Oliveira C."/>
            <person name="Osipova E."/>
            <person name="Leigh N.D."/>
            <person name="Simon A."/>
            <person name="Yun M.H."/>
        </authorList>
    </citation>
    <scope>NUCLEOTIDE SEQUENCE</scope>
    <source>
        <strain evidence="1">20211129_DDA</strain>
        <tissue evidence="1">Liver</tissue>
    </source>
</reference>
<dbReference type="InterPro" id="IPR042566">
    <property type="entry name" value="L1_C"/>
</dbReference>
<evidence type="ECO:0000313" key="1">
    <source>
        <dbReference type="EMBL" id="KAJ1190331.1"/>
    </source>
</evidence>
<proteinExistence type="predicted"/>
<dbReference type="EMBL" id="JANPWB010000005">
    <property type="protein sequence ID" value="KAJ1190331.1"/>
    <property type="molecule type" value="Genomic_DNA"/>
</dbReference>
<protein>
    <submittedName>
        <fullName evidence="1">Uncharacterized protein</fullName>
    </submittedName>
</protein>
<keyword evidence="2" id="KW-1185">Reference proteome</keyword>
<organism evidence="1 2">
    <name type="scientific">Pleurodeles waltl</name>
    <name type="common">Iberian ribbed newt</name>
    <dbReference type="NCBI Taxonomy" id="8319"/>
    <lineage>
        <taxon>Eukaryota</taxon>
        <taxon>Metazoa</taxon>
        <taxon>Chordata</taxon>
        <taxon>Craniata</taxon>
        <taxon>Vertebrata</taxon>
        <taxon>Euteleostomi</taxon>
        <taxon>Amphibia</taxon>
        <taxon>Batrachia</taxon>
        <taxon>Caudata</taxon>
        <taxon>Salamandroidea</taxon>
        <taxon>Salamandridae</taxon>
        <taxon>Pleurodelinae</taxon>
        <taxon>Pleurodeles</taxon>
    </lineage>
</organism>